<keyword evidence="1" id="KW-1133">Transmembrane helix</keyword>
<dbReference type="PANTHER" id="PTHR43767">
    <property type="entry name" value="LONG-CHAIN-FATTY-ACID--COA LIGASE"/>
    <property type="match status" value="1"/>
</dbReference>
<dbReference type="InterPro" id="IPR050237">
    <property type="entry name" value="ATP-dep_AMP-bd_enzyme"/>
</dbReference>
<keyword evidence="1" id="KW-0812">Transmembrane</keyword>
<dbReference type="Gene3D" id="3.40.50.12780">
    <property type="entry name" value="N-terminal domain of ligase-like"/>
    <property type="match status" value="1"/>
</dbReference>
<dbReference type="InterPro" id="IPR025110">
    <property type="entry name" value="AMP-bd_C"/>
</dbReference>
<dbReference type="Pfam" id="PF00501">
    <property type="entry name" value="AMP-binding"/>
    <property type="match status" value="1"/>
</dbReference>
<dbReference type="Gene3D" id="3.30.300.30">
    <property type="match status" value="1"/>
</dbReference>
<sequence>MTIPPQRLLQDALLARATDPAFADKPVVVIEGQPYRYAELLDRAQRLAGVLVARGVARGDRVAIYMDNSWPCVVSIFAVLLAGGVFLLINPQTKSEKLGFILDDSGARLLLTDGHLAQEFVPLFGHGLSPAQLISSGKLPDGHDIAAFDAVIHAAVPLAVPPATIPLDLAALIYTSGSTGTPKGVMQTHQSMVFARDSLIEYLRLAAHDNILCALPLAFDYGLYQLLMTVQLGATLVLERSFTYPAQVFARMAEFGVTVFPGVPTIFAMLLSAHRREPLRFPGVTRATNTAAALADDAATRLREIFPHALIYKMYGLTECKRVSYLAPELAESKPGSVGKAIPGTEVYLLSADGQRTAPGETGTLYVRGPHVMRGYWNRPELSARMLKPGPLPGEMVLCTQDQFRMDAEGFLYFVGRSDDIIKTRGEKVSPVEVENAMHAIDGIREVAVVGIDDELLGQAIRAYVVLEPGVALSAGQIRAQCIKRLENFMVPQQIVLCADLPRTATGKVSKKALLEQTDA</sequence>
<comment type="caution">
    <text evidence="4">The sequence shown here is derived from an EMBL/GenBank/DDBJ whole genome shotgun (WGS) entry which is preliminary data.</text>
</comment>
<protein>
    <submittedName>
        <fullName evidence="4">Class I adenylate-forming enzyme family protein</fullName>
    </submittedName>
</protein>
<keyword evidence="5" id="KW-1185">Reference proteome</keyword>
<gene>
    <name evidence="4" type="ORF">ACFPK0_03520</name>
</gene>
<evidence type="ECO:0000256" key="1">
    <source>
        <dbReference type="SAM" id="Phobius"/>
    </source>
</evidence>
<name>A0ABW0JSR4_9GAMM</name>
<evidence type="ECO:0000313" key="4">
    <source>
        <dbReference type="EMBL" id="MFC5439082.1"/>
    </source>
</evidence>
<dbReference type="RefSeq" id="WP_377338388.1">
    <property type="nucleotide sequence ID" value="NZ_JALBWS010000015.1"/>
</dbReference>
<dbReference type="PROSITE" id="PS00455">
    <property type="entry name" value="AMP_BINDING"/>
    <property type="match status" value="1"/>
</dbReference>
<evidence type="ECO:0000313" key="5">
    <source>
        <dbReference type="Proteomes" id="UP001596018"/>
    </source>
</evidence>
<accession>A0ABW0JSR4</accession>
<dbReference type="Proteomes" id="UP001596018">
    <property type="component" value="Unassembled WGS sequence"/>
</dbReference>
<reference evidence="5" key="1">
    <citation type="journal article" date="2019" name="Int. J. Syst. Evol. Microbiol.">
        <title>The Global Catalogue of Microorganisms (GCM) 10K type strain sequencing project: providing services to taxonomists for standard genome sequencing and annotation.</title>
        <authorList>
            <consortium name="The Broad Institute Genomics Platform"/>
            <consortium name="The Broad Institute Genome Sequencing Center for Infectious Disease"/>
            <person name="Wu L."/>
            <person name="Ma J."/>
        </authorList>
    </citation>
    <scope>NUCLEOTIDE SEQUENCE [LARGE SCALE GENOMIC DNA]</scope>
    <source>
        <strain evidence="5">KACC 12822</strain>
    </source>
</reference>
<dbReference type="SUPFAM" id="SSF56801">
    <property type="entry name" value="Acetyl-CoA synthetase-like"/>
    <property type="match status" value="1"/>
</dbReference>
<proteinExistence type="predicted"/>
<dbReference type="InterPro" id="IPR020845">
    <property type="entry name" value="AMP-binding_CS"/>
</dbReference>
<feature type="transmembrane region" description="Helical" evidence="1">
    <location>
        <begin position="68"/>
        <end position="89"/>
    </location>
</feature>
<feature type="domain" description="AMP-dependent synthetase/ligase" evidence="2">
    <location>
        <begin position="22"/>
        <end position="377"/>
    </location>
</feature>
<keyword evidence="1" id="KW-0472">Membrane</keyword>
<dbReference type="PANTHER" id="PTHR43767:SF10">
    <property type="entry name" value="SURFACTIN SYNTHASE SUBUNIT 1"/>
    <property type="match status" value="1"/>
</dbReference>
<dbReference type="EMBL" id="JBHSMM010000001">
    <property type="protein sequence ID" value="MFC5439082.1"/>
    <property type="molecule type" value="Genomic_DNA"/>
</dbReference>
<organism evidence="4 5">
    <name type="scientific">Rhodanobacter ginsenosidimutans</name>
    <dbReference type="NCBI Taxonomy" id="490571"/>
    <lineage>
        <taxon>Bacteria</taxon>
        <taxon>Pseudomonadati</taxon>
        <taxon>Pseudomonadota</taxon>
        <taxon>Gammaproteobacteria</taxon>
        <taxon>Lysobacterales</taxon>
        <taxon>Rhodanobacteraceae</taxon>
        <taxon>Rhodanobacter</taxon>
    </lineage>
</organism>
<dbReference type="Pfam" id="PF13193">
    <property type="entry name" value="AMP-binding_C"/>
    <property type="match status" value="1"/>
</dbReference>
<dbReference type="InterPro" id="IPR045851">
    <property type="entry name" value="AMP-bd_C_sf"/>
</dbReference>
<feature type="domain" description="AMP-binding enzyme C-terminal" evidence="3">
    <location>
        <begin position="433"/>
        <end position="508"/>
    </location>
</feature>
<dbReference type="InterPro" id="IPR042099">
    <property type="entry name" value="ANL_N_sf"/>
</dbReference>
<dbReference type="InterPro" id="IPR000873">
    <property type="entry name" value="AMP-dep_synth/lig_dom"/>
</dbReference>
<evidence type="ECO:0000259" key="3">
    <source>
        <dbReference type="Pfam" id="PF13193"/>
    </source>
</evidence>
<evidence type="ECO:0000259" key="2">
    <source>
        <dbReference type="Pfam" id="PF00501"/>
    </source>
</evidence>